<comment type="caution">
    <text evidence="4">The sequence shown here is derived from an EMBL/GenBank/DDBJ whole genome shotgun (WGS) entry which is preliminary data.</text>
</comment>
<protein>
    <submittedName>
        <fullName evidence="4">Raffinose synthase or seed imbibition protein Sip1-domain-containing protein</fullName>
    </submittedName>
</protein>
<evidence type="ECO:0000256" key="2">
    <source>
        <dbReference type="ARBA" id="ARBA00023277"/>
    </source>
</evidence>
<accession>A0ABQ7H8H2</accession>
<sequence length="600" mass="62932">MLGFFAEVSDFTRRLTSVRANSKFCSPSAGPDAVMPSRMQDVVAHLRERFGLRYVYCWHGLPAYWAGVMPDAPEVRVGVLSDPAAVYQEMHTYLRDSGVDGVKVDCQAGVGLVGSAMGGGPALSRAFHAALEDSIARNFEDNHAINCMCHSTENMYRMAGTSIARASDDFYPRDYASSHPHVAACAFNTLFMSALVHPDWDMFHSKHPAARLHAMARAVSGAAVYVSDKPGQHDIELLRSLVLADGSILRLIWNLNVGSGPEPSSWQRQPAAARPQPGEEASPLAPALAELEKLGRGACISGVVSGVVGCFHVQGSSWDRNRRKFWTHDPKPKPLTTQVRPCDVDVLQDIPGILPSTSFVAYQYNTSSLSVVPYGGAVEVQLEPNMSDIITFTPMLKVGDLDFAPVGLARMLNSGGALRYVHASPPPTPASSSNATLSSFAAAATATATVSAITPTPSSTLPAEHKRAGPDSTPAAPALTASAPNIAGSSTDADSLSAAEGNGSGEGPSNSIYIAASRLGEGGSPNGVTGLDSLGSRRGDEQGSTGVVDGLDLLECFAWTRTIGPGLGSDSSGSGGGNVDWCTSVATGMDSLRNEGLAWT</sequence>
<dbReference type="Proteomes" id="UP000815325">
    <property type="component" value="Unassembled WGS sequence"/>
</dbReference>
<evidence type="ECO:0000313" key="4">
    <source>
        <dbReference type="EMBL" id="KAF5843133.1"/>
    </source>
</evidence>
<evidence type="ECO:0000313" key="5">
    <source>
        <dbReference type="Proteomes" id="UP000815325"/>
    </source>
</evidence>
<keyword evidence="5" id="KW-1185">Reference proteome</keyword>
<feature type="compositionally biased region" description="Low complexity" evidence="3">
    <location>
        <begin position="497"/>
        <end position="510"/>
    </location>
</feature>
<feature type="region of interest" description="Disordered" evidence="3">
    <location>
        <begin position="524"/>
        <end position="543"/>
    </location>
</feature>
<evidence type="ECO:0000256" key="1">
    <source>
        <dbReference type="ARBA" id="ARBA00007240"/>
    </source>
</evidence>
<dbReference type="Pfam" id="PF05691">
    <property type="entry name" value="Raffinose_syn"/>
    <property type="match status" value="3"/>
</dbReference>
<dbReference type="PANTHER" id="PTHR31268:SF32">
    <property type="entry name" value="GALACTINOL--SUCROSE GALACTOSYLTRANSFERASE 2-RELATED"/>
    <property type="match status" value="1"/>
</dbReference>
<keyword evidence="2" id="KW-0119">Carbohydrate metabolism</keyword>
<dbReference type="InterPro" id="IPR008811">
    <property type="entry name" value="Glycosyl_hydrolases_36"/>
</dbReference>
<name>A0ABQ7H8H2_DUNSA</name>
<proteinExistence type="inferred from homology"/>
<feature type="region of interest" description="Disordered" evidence="3">
    <location>
        <begin position="453"/>
        <end position="510"/>
    </location>
</feature>
<reference evidence="4" key="1">
    <citation type="submission" date="2017-08" db="EMBL/GenBank/DDBJ databases">
        <authorList>
            <person name="Polle J.E."/>
            <person name="Barry K."/>
            <person name="Cushman J."/>
            <person name="Schmutz J."/>
            <person name="Tran D."/>
            <person name="Hathwaick L.T."/>
            <person name="Yim W.C."/>
            <person name="Jenkins J."/>
            <person name="Mckie-Krisberg Z.M."/>
            <person name="Prochnik S."/>
            <person name="Lindquist E."/>
            <person name="Dockter R.B."/>
            <person name="Adam C."/>
            <person name="Molina H."/>
            <person name="Bunkerborg J."/>
            <person name="Jin E."/>
            <person name="Buchheim M."/>
            <person name="Magnuson J."/>
        </authorList>
    </citation>
    <scope>NUCLEOTIDE SEQUENCE</scope>
    <source>
        <strain evidence="4">CCAP 19/18</strain>
    </source>
</reference>
<dbReference type="SUPFAM" id="SSF51445">
    <property type="entry name" value="(Trans)glycosidases"/>
    <property type="match status" value="1"/>
</dbReference>
<feature type="compositionally biased region" description="Low complexity" evidence="3">
    <location>
        <begin position="470"/>
        <end position="484"/>
    </location>
</feature>
<organism evidence="4 5">
    <name type="scientific">Dunaliella salina</name>
    <name type="common">Green alga</name>
    <name type="synonym">Protococcus salinus</name>
    <dbReference type="NCBI Taxonomy" id="3046"/>
    <lineage>
        <taxon>Eukaryota</taxon>
        <taxon>Viridiplantae</taxon>
        <taxon>Chlorophyta</taxon>
        <taxon>core chlorophytes</taxon>
        <taxon>Chlorophyceae</taxon>
        <taxon>CS clade</taxon>
        <taxon>Chlamydomonadales</taxon>
        <taxon>Dunaliellaceae</taxon>
        <taxon>Dunaliella</taxon>
    </lineage>
</organism>
<dbReference type="EMBL" id="MU069448">
    <property type="protein sequence ID" value="KAF5843133.1"/>
    <property type="molecule type" value="Genomic_DNA"/>
</dbReference>
<gene>
    <name evidence="4" type="ORF">DUNSADRAFT_2170</name>
</gene>
<dbReference type="InterPro" id="IPR017853">
    <property type="entry name" value="GH"/>
</dbReference>
<feature type="region of interest" description="Disordered" evidence="3">
    <location>
        <begin position="261"/>
        <end position="283"/>
    </location>
</feature>
<evidence type="ECO:0000256" key="3">
    <source>
        <dbReference type="SAM" id="MobiDB-lite"/>
    </source>
</evidence>
<dbReference type="PANTHER" id="PTHR31268">
    <property type="match status" value="1"/>
</dbReference>
<comment type="similarity">
    <text evidence="1">Belongs to the glycosyl hydrolases 36 family.</text>
</comment>